<dbReference type="AlphaFoldDB" id="A0A7W9M3C6"/>
<accession>A0A7W9M3C6</accession>
<organism evidence="1 2">
    <name type="scientific">Saccharothrix ecbatanensis</name>
    <dbReference type="NCBI Taxonomy" id="1105145"/>
    <lineage>
        <taxon>Bacteria</taxon>
        <taxon>Bacillati</taxon>
        <taxon>Actinomycetota</taxon>
        <taxon>Actinomycetes</taxon>
        <taxon>Pseudonocardiales</taxon>
        <taxon>Pseudonocardiaceae</taxon>
        <taxon>Saccharothrix</taxon>
    </lineage>
</organism>
<sequence length="76" mass="8113">MAHVRGDTPLRVWADDETDTVCLSIGPPPGQVVLGLSLSGASRLLEAVLRELQVLDPAGYDCDKCLDTAHCPAARR</sequence>
<reference evidence="1 2" key="1">
    <citation type="submission" date="2020-08" db="EMBL/GenBank/DDBJ databases">
        <title>Sequencing the genomes of 1000 actinobacteria strains.</title>
        <authorList>
            <person name="Klenk H.-P."/>
        </authorList>
    </citation>
    <scope>NUCLEOTIDE SEQUENCE [LARGE SCALE GENOMIC DNA]</scope>
    <source>
        <strain evidence="1 2">DSM 45486</strain>
    </source>
</reference>
<comment type="caution">
    <text evidence="1">The sequence shown here is derived from an EMBL/GenBank/DDBJ whole genome shotgun (WGS) entry which is preliminary data.</text>
</comment>
<evidence type="ECO:0000313" key="1">
    <source>
        <dbReference type="EMBL" id="MBB5805915.1"/>
    </source>
</evidence>
<keyword evidence="2" id="KW-1185">Reference proteome</keyword>
<evidence type="ECO:0000313" key="2">
    <source>
        <dbReference type="Proteomes" id="UP000552097"/>
    </source>
</evidence>
<proteinExistence type="predicted"/>
<name>A0A7W9M3C6_9PSEU</name>
<gene>
    <name evidence="1" type="ORF">F4560_005683</name>
</gene>
<dbReference type="Proteomes" id="UP000552097">
    <property type="component" value="Unassembled WGS sequence"/>
</dbReference>
<dbReference type="EMBL" id="JACHMO010000001">
    <property type="protein sequence ID" value="MBB5805915.1"/>
    <property type="molecule type" value="Genomic_DNA"/>
</dbReference>
<dbReference type="RefSeq" id="WP_184924824.1">
    <property type="nucleotide sequence ID" value="NZ_JACHMO010000001.1"/>
</dbReference>
<protein>
    <submittedName>
        <fullName evidence="1">Uncharacterized protein</fullName>
    </submittedName>
</protein>